<name>A0A2W5V8U6_9CAUL</name>
<protein>
    <submittedName>
        <fullName evidence="1">Uncharacterized protein</fullName>
    </submittedName>
</protein>
<gene>
    <name evidence="1" type="ORF">DI526_08150</name>
</gene>
<evidence type="ECO:0000313" key="1">
    <source>
        <dbReference type="EMBL" id="PZR35037.1"/>
    </source>
</evidence>
<accession>A0A2W5V8U6</accession>
<dbReference type="AlphaFoldDB" id="A0A2W5V8U6"/>
<sequence length="102" mass="11482">MANATDIIAPIEMQTTYAFQMEVGYKYDADAQAFIFGKEYGDECSSTSYSTDKGTFICNLKTALEPSEKYQAQNGYGDPPSFQWTPMLAFRSWRGVSDEREA</sequence>
<dbReference type="Proteomes" id="UP000249393">
    <property type="component" value="Unassembled WGS sequence"/>
</dbReference>
<evidence type="ECO:0000313" key="2">
    <source>
        <dbReference type="Proteomes" id="UP000249393"/>
    </source>
</evidence>
<reference evidence="1 2" key="1">
    <citation type="submission" date="2017-08" db="EMBL/GenBank/DDBJ databases">
        <title>Infants hospitalized years apart are colonized by the same room-sourced microbial strains.</title>
        <authorList>
            <person name="Brooks B."/>
            <person name="Olm M.R."/>
            <person name="Firek B.A."/>
            <person name="Baker R."/>
            <person name="Thomas B.C."/>
            <person name="Morowitz M.J."/>
            <person name="Banfield J.F."/>
        </authorList>
    </citation>
    <scope>NUCLEOTIDE SEQUENCE [LARGE SCALE GENOMIC DNA]</scope>
    <source>
        <strain evidence="1">S2_003_000_R2_4</strain>
    </source>
</reference>
<feature type="non-terminal residue" evidence="1">
    <location>
        <position position="102"/>
    </location>
</feature>
<comment type="caution">
    <text evidence="1">The sequence shown here is derived from an EMBL/GenBank/DDBJ whole genome shotgun (WGS) entry which is preliminary data.</text>
</comment>
<dbReference type="EMBL" id="QFQZ01000019">
    <property type="protein sequence ID" value="PZR35037.1"/>
    <property type="molecule type" value="Genomic_DNA"/>
</dbReference>
<proteinExistence type="predicted"/>
<organism evidence="1 2">
    <name type="scientific">Caulobacter segnis</name>
    <dbReference type="NCBI Taxonomy" id="88688"/>
    <lineage>
        <taxon>Bacteria</taxon>
        <taxon>Pseudomonadati</taxon>
        <taxon>Pseudomonadota</taxon>
        <taxon>Alphaproteobacteria</taxon>
        <taxon>Caulobacterales</taxon>
        <taxon>Caulobacteraceae</taxon>
        <taxon>Caulobacter</taxon>
    </lineage>
</organism>